<proteinExistence type="inferred from homology"/>
<keyword evidence="5" id="KW-1185">Reference proteome</keyword>
<evidence type="ECO:0000313" key="5">
    <source>
        <dbReference type="Proteomes" id="UP001208938"/>
    </source>
</evidence>
<keyword evidence="2" id="KW-0378">Hydrolase</keyword>
<dbReference type="Proteomes" id="UP001208938">
    <property type="component" value="Unassembled WGS sequence"/>
</dbReference>
<dbReference type="Gene3D" id="3.10.129.10">
    <property type="entry name" value="Hotdog Thioesterase"/>
    <property type="match status" value="1"/>
</dbReference>
<dbReference type="SUPFAM" id="SSF54637">
    <property type="entry name" value="Thioesterase/thiol ester dehydrase-isomerase"/>
    <property type="match status" value="1"/>
</dbReference>
<organism evidence="4 5">
    <name type="scientific">Pararhodobacter zhoushanensis</name>
    <dbReference type="NCBI Taxonomy" id="2479545"/>
    <lineage>
        <taxon>Bacteria</taxon>
        <taxon>Pseudomonadati</taxon>
        <taxon>Pseudomonadota</taxon>
        <taxon>Alphaproteobacteria</taxon>
        <taxon>Rhodobacterales</taxon>
        <taxon>Paracoccaceae</taxon>
        <taxon>Pararhodobacter</taxon>
    </lineage>
</organism>
<evidence type="ECO:0000259" key="3">
    <source>
        <dbReference type="Pfam" id="PF03061"/>
    </source>
</evidence>
<gene>
    <name evidence="4" type="ORF">OKW52_22945</name>
</gene>
<evidence type="ECO:0000256" key="1">
    <source>
        <dbReference type="ARBA" id="ARBA00008324"/>
    </source>
</evidence>
<dbReference type="PANTHER" id="PTHR21660">
    <property type="entry name" value="THIOESTERASE SUPERFAMILY MEMBER-RELATED"/>
    <property type="match status" value="1"/>
</dbReference>
<comment type="similarity">
    <text evidence="1">Belongs to the thioesterase PaaI family.</text>
</comment>
<dbReference type="PANTHER" id="PTHR21660:SF1">
    <property type="entry name" value="ACYL-COENZYME A THIOESTERASE 13"/>
    <property type="match status" value="1"/>
</dbReference>
<accession>A0ABT3H5G7</accession>
<comment type="caution">
    <text evidence="4">The sequence shown here is derived from an EMBL/GenBank/DDBJ whole genome shotgun (WGS) entry which is preliminary data.</text>
</comment>
<name>A0ABT3H5G7_9RHOB</name>
<dbReference type="InterPro" id="IPR003736">
    <property type="entry name" value="PAAI_dom"/>
</dbReference>
<dbReference type="NCBIfam" id="TIGR00369">
    <property type="entry name" value="unchar_dom_1"/>
    <property type="match status" value="1"/>
</dbReference>
<sequence>MPDDLSPYPSSARGFMGLIGARKTGYSDGYARFELDIGPHLLNPMGIPHGGVYASILDTTLGSSGCWEGNPDTFRPSVTLNLNVSYLAQPRGTRLICEARRVGGGKSIYFSEGEIHDETGVLVARASGTFKIITRR</sequence>
<dbReference type="InterPro" id="IPR039298">
    <property type="entry name" value="ACOT13"/>
</dbReference>
<dbReference type="CDD" id="cd03443">
    <property type="entry name" value="PaaI_thioesterase"/>
    <property type="match status" value="1"/>
</dbReference>
<dbReference type="InterPro" id="IPR029069">
    <property type="entry name" value="HotDog_dom_sf"/>
</dbReference>
<dbReference type="RefSeq" id="WP_264507919.1">
    <property type="nucleotide sequence ID" value="NZ_JAPDFL010000002.1"/>
</dbReference>
<evidence type="ECO:0000256" key="2">
    <source>
        <dbReference type="ARBA" id="ARBA00022801"/>
    </source>
</evidence>
<protein>
    <submittedName>
        <fullName evidence="4">PaaI family thioesterase</fullName>
    </submittedName>
</protein>
<dbReference type="EMBL" id="JAPDFL010000002">
    <property type="protein sequence ID" value="MCW1935034.1"/>
    <property type="molecule type" value="Genomic_DNA"/>
</dbReference>
<evidence type="ECO:0000313" key="4">
    <source>
        <dbReference type="EMBL" id="MCW1935034.1"/>
    </source>
</evidence>
<feature type="domain" description="Thioesterase" evidence="3">
    <location>
        <begin position="45"/>
        <end position="123"/>
    </location>
</feature>
<reference evidence="4 5" key="1">
    <citation type="submission" date="2022-10" db="EMBL/GenBank/DDBJ databases">
        <title>Pararhodobacter sp. nov., isolated from marine algae.</title>
        <authorList>
            <person name="Choi B.J."/>
            <person name="Kim J.M."/>
            <person name="Lee J.K."/>
            <person name="Choi D.G."/>
            <person name="Jeon C.O."/>
        </authorList>
    </citation>
    <scope>NUCLEOTIDE SEQUENCE [LARGE SCALE GENOMIC DNA]</scope>
    <source>
        <strain evidence="4 5">ZQ420</strain>
    </source>
</reference>
<dbReference type="InterPro" id="IPR006683">
    <property type="entry name" value="Thioestr_dom"/>
</dbReference>
<dbReference type="Pfam" id="PF03061">
    <property type="entry name" value="4HBT"/>
    <property type="match status" value="1"/>
</dbReference>